<accession>A0A7W8WXP8</accession>
<gene>
    <name evidence="2" type="ORF">HD598_000178</name>
</gene>
<dbReference type="GO" id="GO:0016740">
    <property type="term" value="F:transferase activity"/>
    <property type="evidence" value="ECO:0007669"/>
    <property type="project" value="UniProtKB-KW"/>
</dbReference>
<evidence type="ECO:0000259" key="1">
    <source>
        <dbReference type="Pfam" id="PF00535"/>
    </source>
</evidence>
<evidence type="ECO:0000313" key="2">
    <source>
        <dbReference type="EMBL" id="MBB5511491.1"/>
    </source>
</evidence>
<organism evidence="2 3">
    <name type="scientific">Neomicrococcus aestuarii</name>
    <dbReference type="NCBI Taxonomy" id="556325"/>
    <lineage>
        <taxon>Bacteria</taxon>
        <taxon>Bacillati</taxon>
        <taxon>Actinomycetota</taxon>
        <taxon>Actinomycetes</taxon>
        <taxon>Micrococcales</taxon>
        <taxon>Micrococcaceae</taxon>
        <taxon>Neomicrococcus</taxon>
    </lineage>
</organism>
<protein>
    <submittedName>
        <fullName evidence="2">GT2 family glycosyltransferase</fullName>
    </submittedName>
</protein>
<evidence type="ECO:0000313" key="3">
    <source>
        <dbReference type="Proteomes" id="UP000580797"/>
    </source>
</evidence>
<dbReference type="Pfam" id="PF00535">
    <property type="entry name" value="Glycos_transf_2"/>
    <property type="match status" value="1"/>
</dbReference>
<proteinExistence type="predicted"/>
<keyword evidence="2" id="KW-0808">Transferase</keyword>
<dbReference type="SUPFAM" id="SSF53448">
    <property type="entry name" value="Nucleotide-diphospho-sugar transferases"/>
    <property type="match status" value="1"/>
</dbReference>
<comment type="caution">
    <text evidence="2">The sequence shown here is derived from an EMBL/GenBank/DDBJ whole genome shotgun (WGS) entry which is preliminary data.</text>
</comment>
<feature type="domain" description="Glycosyltransferase 2-like" evidence="1">
    <location>
        <begin position="10"/>
        <end position="112"/>
    </location>
</feature>
<sequence>MSSQFAGKFSVVIPTLQRSHLLREVVERSASHPLVEEVLVINNAPIPLDWSSPKMRVLQQTENIFVNPAWNLGAREAKSEFLAIVNDDVLFGPEVFDECARILHRGRFSMAGPAESCFGYPKQGKIGHRIAPFRSFKGRYGTFMALRRTDYWEIPEQMKIWGGDDWLFLMQRRPNAVLVNTKFETEMSVTSGSPEFSATREESLRIARHVLLPLYRTRWWHRAVEYLDRVRS</sequence>
<dbReference type="RefSeq" id="WP_183663117.1">
    <property type="nucleotide sequence ID" value="NZ_BAAARH010000009.1"/>
</dbReference>
<dbReference type="InterPro" id="IPR029044">
    <property type="entry name" value="Nucleotide-diphossugar_trans"/>
</dbReference>
<reference evidence="2 3" key="1">
    <citation type="submission" date="2020-08" db="EMBL/GenBank/DDBJ databases">
        <title>Sequencing the genomes of 1000 actinobacteria strains.</title>
        <authorList>
            <person name="Klenk H.-P."/>
        </authorList>
    </citation>
    <scope>NUCLEOTIDE SEQUENCE [LARGE SCALE GENOMIC DNA]</scope>
    <source>
        <strain evidence="2 3">DSM 105783</strain>
    </source>
</reference>
<name>A0A7W8WXP8_9MICC</name>
<dbReference type="EMBL" id="JACHDR010000001">
    <property type="protein sequence ID" value="MBB5511491.1"/>
    <property type="molecule type" value="Genomic_DNA"/>
</dbReference>
<dbReference type="Proteomes" id="UP000580797">
    <property type="component" value="Unassembled WGS sequence"/>
</dbReference>
<dbReference type="AlphaFoldDB" id="A0A7W8WXP8"/>
<dbReference type="InterPro" id="IPR001173">
    <property type="entry name" value="Glyco_trans_2-like"/>
</dbReference>
<dbReference type="Gene3D" id="3.90.550.10">
    <property type="entry name" value="Spore Coat Polysaccharide Biosynthesis Protein SpsA, Chain A"/>
    <property type="match status" value="1"/>
</dbReference>